<feature type="transmembrane region" description="Helical" evidence="1">
    <location>
        <begin position="39"/>
        <end position="58"/>
    </location>
</feature>
<sequence length="96" mass="10454">MEYLLLGLSAFDALATDIGIRMQAIQEANPVAGSLYETSGFLFYGFKILLPVVLLALLRRQRSGVLVRKGVAFATALYGLIAIYHVCWIAYVLSAG</sequence>
<dbReference type="Pfam" id="PF18902">
    <property type="entry name" value="DUF5658"/>
    <property type="match status" value="1"/>
</dbReference>
<proteinExistence type="predicted"/>
<accession>A0ABW9XR79</accession>
<keyword evidence="1" id="KW-0812">Transmembrane</keyword>
<dbReference type="InterPro" id="IPR043717">
    <property type="entry name" value="DUF5658"/>
</dbReference>
<dbReference type="EMBL" id="JAAAMV010000010">
    <property type="protein sequence ID" value="NBD25148.1"/>
    <property type="molecule type" value="Genomic_DNA"/>
</dbReference>
<keyword evidence="1" id="KW-0472">Membrane</keyword>
<dbReference type="Proteomes" id="UP000665561">
    <property type="component" value="Unassembled WGS sequence"/>
</dbReference>
<protein>
    <recommendedName>
        <fullName evidence="2">DUF5658 domain-containing protein</fullName>
    </recommendedName>
</protein>
<keyword evidence="1" id="KW-1133">Transmembrane helix</keyword>
<gene>
    <name evidence="3" type="ORF">GT019_14790</name>
</gene>
<comment type="caution">
    <text evidence="3">The sequence shown here is derived from an EMBL/GenBank/DDBJ whole genome shotgun (WGS) entry which is preliminary data.</text>
</comment>
<evidence type="ECO:0000313" key="3">
    <source>
        <dbReference type="EMBL" id="NBD25148.1"/>
    </source>
</evidence>
<feature type="domain" description="DUF5658" evidence="2">
    <location>
        <begin position="4"/>
        <end position="90"/>
    </location>
</feature>
<feature type="transmembrane region" description="Helical" evidence="1">
    <location>
        <begin position="70"/>
        <end position="93"/>
    </location>
</feature>
<evidence type="ECO:0000313" key="4">
    <source>
        <dbReference type="Proteomes" id="UP000665561"/>
    </source>
</evidence>
<dbReference type="RefSeq" id="WP_161743951.1">
    <property type="nucleotide sequence ID" value="NZ_JAAAMV010000010.1"/>
</dbReference>
<organism evidence="3 4">
    <name type="scientific">Paenibacillus glycinis</name>
    <dbReference type="NCBI Taxonomy" id="2697035"/>
    <lineage>
        <taxon>Bacteria</taxon>
        <taxon>Bacillati</taxon>
        <taxon>Bacillota</taxon>
        <taxon>Bacilli</taxon>
        <taxon>Bacillales</taxon>
        <taxon>Paenibacillaceae</taxon>
        <taxon>Paenibacillus</taxon>
    </lineage>
</organism>
<keyword evidence="4" id="KW-1185">Reference proteome</keyword>
<evidence type="ECO:0000256" key="1">
    <source>
        <dbReference type="SAM" id="Phobius"/>
    </source>
</evidence>
<name>A0ABW9XR79_9BACL</name>
<reference evidence="3 4" key="1">
    <citation type="submission" date="2020-01" db="EMBL/GenBank/DDBJ databases">
        <title>Paenibacillus soybeanensis sp. nov. isolated from the nodules of soybean (Glycine max(L.) Merr).</title>
        <authorList>
            <person name="Wang H."/>
        </authorList>
    </citation>
    <scope>NUCLEOTIDE SEQUENCE [LARGE SCALE GENOMIC DNA]</scope>
    <source>
        <strain evidence="3 4">T1</strain>
    </source>
</reference>
<evidence type="ECO:0000259" key="2">
    <source>
        <dbReference type="Pfam" id="PF18902"/>
    </source>
</evidence>